<evidence type="ECO:0000256" key="1">
    <source>
        <dbReference type="ARBA" id="ARBA00010193"/>
    </source>
</evidence>
<dbReference type="SUPFAM" id="SSF49758">
    <property type="entry name" value="Calpain large subunit, middle domain (domain III)"/>
    <property type="match status" value="2"/>
</dbReference>
<dbReference type="InterPro" id="IPR038765">
    <property type="entry name" value="Papain-like_cys_pep_sf"/>
</dbReference>
<evidence type="ECO:0000313" key="10">
    <source>
        <dbReference type="Proteomes" id="UP000298327"/>
    </source>
</evidence>
<comment type="caution">
    <text evidence="6">Lacks conserved residue(s) required for the propagation of feature annotation.</text>
</comment>
<dbReference type="STRING" id="205917.A0A4Y9Z974"/>
<evidence type="ECO:0000256" key="4">
    <source>
        <dbReference type="ARBA" id="ARBA00022807"/>
    </source>
</evidence>
<reference evidence="9 10" key="1">
    <citation type="submission" date="2019-02" db="EMBL/GenBank/DDBJ databases">
        <title>Genome sequencing of the rare red list fungi Dentipellis fragilis.</title>
        <authorList>
            <person name="Buettner E."/>
            <person name="Kellner H."/>
        </authorList>
    </citation>
    <scope>NUCLEOTIDE SEQUENCE [LARGE SCALE GENOMIC DNA]</scope>
    <source>
        <strain evidence="9 10">DSM 105465</strain>
    </source>
</reference>
<dbReference type="InterPro" id="IPR022684">
    <property type="entry name" value="Calpain_cysteine_protease"/>
</dbReference>
<keyword evidence="10" id="KW-1185">Reference proteome</keyword>
<dbReference type="PANTHER" id="PTHR46143:SF1">
    <property type="entry name" value="CALPAIN-7"/>
    <property type="match status" value="1"/>
</dbReference>
<proteinExistence type="inferred from homology"/>
<dbReference type="AlphaFoldDB" id="A0A4Y9Z974"/>
<dbReference type="PRINTS" id="PR00704">
    <property type="entry name" value="CALPAIN"/>
</dbReference>
<keyword evidence="2" id="KW-0645">Protease</keyword>
<dbReference type="Proteomes" id="UP000298327">
    <property type="component" value="Unassembled WGS sequence"/>
</dbReference>
<dbReference type="SMART" id="SM00720">
    <property type="entry name" value="calpain_III"/>
    <property type="match status" value="1"/>
</dbReference>
<evidence type="ECO:0000256" key="2">
    <source>
        <dbReference type="ARBA" id="ARBA00022670"/>
    </source>
</evidence>
<dbReference type="SUPFAM" id="SSF54001">
    <property type="entry name" value="Cysteine proteinases"/>
    <property type="match status" value="1"/>
</dbReference>
<sequence length="807" mass="88245">MKASGSKPSGTGTSTANKAAERDAAALYAKGAQAELGKRYDAAFRAYVDAAAAFLRLGLRAEAGKALGRAEKIKAARQGLGLAACYEQRLVLKRGGSVNGLRVPLWEEGEGVSDVSELGTTYTDPDGPLKLSPEQERLLTVWRRPRDVLGEITLQSENISPQDVVQRVIEDCSLCGSLAVCLGYNARHRAKAMLPSLYPCTADGEPEVSPVGRYDLKVWFNGAHRRITIDDQLPFDPNGNPMCLSTVRPSELWPSLVEKAYLKLMGGYDFPGSNSSIDIQPSFQREHTWLKIYQSFQAGQTVLTAGTGRRPSISWANIELLTAHSYAIIDLREDDGGERRLTILDSWKSRQTIDHALAQLTLDKEQPVEKVDMTWDEFCNVFDSIYVSWDPGMFAHTVHFHGMWRPSRLSDADKEDSSQQVFRLKHDQATTKIPPQSDVWILLTRHRNDTRKASDYISLHVEDTSDLMKSNAVHLVSDRPAGTYTNSPHVLVKTSLSEVSTSFLVSALCDGTDEDVGFTLTAYSSLPMHWESAVEKLPFDQKANLYLPLKHAGALTSPNRSAALSPPGLPETRGGPRSKARLLLTMRAAKELPLNVTVVWGHGKRVFDLVSNDVAATSGAYSYGRAHAEVELLPGDYTVVVSTFEASQQGPFSLRVESSHDVWLQPIPQEGAGMFVKTVRGQWTGSSAGGSAKFNSYTSNPFFELHVPSASEIMIRLQSLSKSAFINVSVFFAPTSPPPSSPPRHLDKLLVSSGPYADAVSGAVTPLTPAPAGRYVVVPSTYDIGVEAEFRIVVYSSKTSVDVTSVR</sequence>
<evidence type="ECO:0000256" key="6">
    <source>
        <dbReference type="PROSITE-ProRule" id="PRU00239"/>
    </source>
</evidence>
<dbReference type="SMART" id="SM00230">
    <property type="entry name" value="CysPc"/>
    <property type="match status" value="1"/>
</dbReference>
<evidence type="ECO:0000256" key="7">
    <source>
        <dbReference type="SAM" id="MobiDB-lite"/>
    </source>
</evidence>
<protein>
    <recommendedName>
        <fullName evidence="8">Calpain catalytic domain-containing protein</fullName>
    </recommendedName>
</protein>
<feature type="domain" description="Calpain catalytic" evidence="8">
    <location>
        <begin position="105"/>
        <end position="347"/>
    </location>
</feature>
<dbReference type="Gene3D" id="2.60.120.380">
    <property type="match status" value="2"/>
</dbReference>
<gene>
    <name evidence="9" type="ORF">EVG20_g2946</name>
</gene>
<comment type="caution">
    <text evidence="9">The sequence shown here is derived from an EMBL/GenBank/DDBJ whole genome shotgun (WGS) entry which is preliminary data.</text>
</comment>
<dbReference type="GO" id="GO:0006508">
    <property type="term" value="P:proteolysis"/>
    <property type="evidence" value="ECO:0007669"/>
    <property type="project" value="UniProtKB-KW"/>
</dbReference>
<keyword evidence="3" id="KW-0378">Hydrolase</keyword>
<dbReference type="Pfam" id="PF00648">
    <property type="entry name" value="Peptidase_C2"/>
    <property type="match status" value="1"/>
</dbReference>
<dbReference type="EMBL" id="SEOQ01000124">
    <property type="protein sequence ID" value="TFY69939.1"/>
    <property type="molecule type" value="Genomic_DNA"/>
</dbReference>
<dbReference type="PANTHER" id="PTHR46143">
    <property type="entry name" value="CALPAIN-7"/>
    <property type="match status" value="1"/>
</dbReference>
<accession>A0A4Y9Z974</accession>
<organism evidence="9 10">
    <name type="scientific">Dentipellis fragilis</name>
    <dbReference type="NCBI Taxonomy" id="205917"/>
    <lineage>
        <taxon>Eukaryota</taxon>
        <taxon>Fungi</taxon>
        <taxon>Dikarya</taxon>
        <taxon>Basidiomycota</taxon>
        <taxon>Agaricomycotina</taxon>
        <taxon>Agaricomycetes</taxon>
        <taxon>Russulales</taxon>
        <taxon>Hericiaceae</taxon>
        <taxon>Dentipellis</taxon>
    </lineage>
</organism>
<dbReference type="InterPro" id="IPR022683">
    <property type="entry name" value="Calpain_III"/>
</dbReference>
<dbReference type="PROSITE" id="PS50203">
    <property type="entry name" value="CALPAIN_CAT"/>
    <property type="match status" value="1"/>
</dbReference>
<evidence type="ECO:0000256" key="5">
    <source>
        <dbReference type="PIRSR" id="PIRSR622684-1"/>
    </source>
</evidence>
<dbReference type="InterPro" id="IPR036213">
    <property type="entry name" value="Calpain_III_sf"/>
</dbReference>
<evidence type="ECO:0000256" key="3">
    <source>
        <dbReference type="ARBA" id="ARBA00022801"/>
    </source>
</evidence>
<name>A0A4Y9Z974_9AGAM</name>
<dbReference type="GO" id="GO:0004198">
    <property type="term" value="F:calcium-dependent cysteine-type endopeptidase activity"/>
    <property type="evidence" value="ECO:0007669"/>
    <property type="project" value="InterPro"/>
</dbReference>
<evidence type="ECO:0000313" key="9">
    <source>
        <dbReference type="EMBL" id="TFY69939.1"/>
    </source>
</evidence>
<keyword evidence="4" id="KW-0788">Thiol protease</keyword>
<feature type="region of interest" description="Disordered" evidence="7">
    <location>
        <begin position="557"/>
        <end position="576"/>
    </location>
</feature>
<feature type="active site" evidence="5">
    <location>
        <position position="172"/>
    </location>
</feature>
<dbReference type="InterPro" id="IPR001300">
    <property type="entry name" value="Peptidase_C2_calpain_cat"/>
</dbReference>
<evidence type="ECO:0000259" key="8">
    <source>
        <dbReference type="PROSITE" id="PS50203"/>
    </source>
</evidence>
<dbReference type="InterPro" id="IPR051297">
    <property type="entry name" value="PalB/RIM13"/>
</dbReference>
<comment type="similarity">
    <text evidence="1">Belongs to the peptidase C2 family. PalB/RIM13 subfamily.</text>
</comment>
<dbReference type="OrthoDB" id="167576at2759"/>